<dbReference type="STRING" id="927665.HMPREF1535_03180"/>
<comment type="caution">
    <text evidence="2">The sequence shown here is derived from an EMBL/GenBank/DDBJ whole genome shotgun (WGS) entry which is preliminary data.</text>
</comment>
<keyword evidence="1" id="KW-0812">Transmembrane</keyword>
<dbReference type="Proteomes" id="UP000033047">
    <property type="component" value="Unassembled WGS sequence"/>
</dbReference>
<gene>
    <name evidence="2" type="ORF">HMPREF1535_03180</name>
</gene>
<dbReference type="HOGENOM" id="CLU_2863725_0_0_10"/>
<dbReference type="AlphaFoldDB" id="A0A0F5J830"/>
<sequence length="64" mass="7212">MKASLLQDWLFCRDITSVICPFVKDYPAVSVVNPLDASLFIIFLIRITAVKQKKSNCDTNGIHL</sequence>
<evidence type="ECO:0000313" key="2">
    <source>
        <dbReference type="EMBL" id="KKB53635.1"/>
    </source>
</evidence>
<evidence type="ECO:0000256" key="1">
    <source>
        <dbReference type="SAM" id="Phobius"/>
    </source>
</evidence>
<protein>
    <submittedName>
        <fullName evidence="2">Uncharacterized protein</fullName>
    </submittedName>
</protein>
<accession>A0A0F5J830</accession>
<dbReference type="RefSeq" id="WP_007653130.1">
    <property type="nucleotide sequence ID" value="NZ_KQ033913.1"/>
</dbReference>
<name>A0A0F5J830_9BACT</name>
<dbReference type="PATRIC" id="fig|927665.4.peg.3266"/>
<evidence type="ECO:0000313" key="3">
    <source>
        <dbReference type="Proteomes" id="UP000033047"/>
    </source>
</evidence>
<keyword evidence="1" id="KW-0472">Membrane</keyword>
<proteinExistence type="predicted"/>
<dbReference type="EMBL" id="AQHV01000014">
    <property type="protein sequence ID" value="KKB53635.1"/>
    <property type="molecule type" value="Genomic_DNA"/>
</dbReference>
<keyword evidence="1" id="KW-1133">Transmembrane helix</keyword>
<organism evidence="2 3">
    <name type="scientific">Parabacteroides goldsteinii DSM 19448 = WAL 12034</name>
    <dbReference type="NCBI Taxonomy" id="927665"/>
    <lineage>
        <taxon>Bacteria</taxon>
        <taxon>Pseudomonadati</taxon>
        <taxon>Bacteroidota</taxon>
        <taxon>Bacteroidia</taxon>
        <taxon>Bacteroidales</taxon>
        <taxon>Tannerellaceae</taxon>
        <taxon>Parabacteroides</taxon>
    </lineage>
</organism>
<reference evidence="2 3" key="1">
    <citation type="submission" date="2013-04" db="EMBL/GenBank/DDBJ databases">
        <title>The Genome Sequence of Parabacteroides goldsteinii DSM 19448.</title>
        <authorList>
            <consortium name="The Broad Institute Genomics Platform"/>
            <person name="Earl A."/>
            <person name="Ward D."/>
            <person name="Feldgarden M."/>
            <person name="Gevers D."/>
            <person name="Martens E."/>
            <person name="Sakamoto M."/>
            <person name="Benno Y."/>
            <person name="Song Y."/>
            <person name="Liu C."/>
            <person name="Lee J."/>
            <person name="Bolanos M."/>
            <person name="Vaisanen M.L."/>
            <person name="Finegold S.M."/>
            <person name="Walker B."/>
            <person name="Young S."/>
            <person name="Zeng Q."/>
            <person name="Gargeya S."/>
            <person name="Fitzgerald M."/>
            <person name="Haas B."/>
            <person name="Abouelleil A."/>
            <person name="Allen A.W."/>
            <person name="Alvarado L."/>
            <person name="Arachchi H.M."/>
            <person name="Berlin A.M."/>
            <person name="Chapman S.B."/>
            <person name="Gainer-Dewar J."/>
            <person name="Goldberg J."/>
            <person name="Griggs A."/>
            <person name="Gujja S."/>
            <person name="Hansen M."/>
            <person name="Howarth C."/>
            <person name="Imamovic A."/>
            <person name="Ireland A."/>
            <person name="Larimer J."/>
            <person name="McCowan C."/>
            <person name="Murphy C."/>
            <person name="Pearson M."/>
            <person name="Poon T.W."/>
            <person name="Priest M."/>
            <person name="Roberts A."/>
            <person name="Saif S."/>
            <person name="Shea T."/>
            <person name="Sisk P."/>
            <person name="Sykes S."/>
            <person name="Wortman J."/>
            <person name="Nusbaum C."/>
            <person name="Birren B."/>
        </authorList>
    </citation>
    <scope>NUCLEOTIDE SEQUENCE [LARGE SCALE GENOMIC DNA]</scope>
    <source>
        <strain evidence="2 3">DSM 19448</strain>
    </source>
</reference>
<feature type="transmembrane region" description="Helical" evidence="1">
    <location>
        <begin position="26"/>
        <end position="45"/>
    </location>
</feature>